<dbReference type="GO" id="GO:0006310">
    <property type="term" value="P:DNA recombination"/>
    <property type="evidence" value="ECO:0007669"/>
    <property type="project" value="UniProtKB-KW"/>
</dbReference>
<proteinExistence type="predicted"/>
<dbReference type="OrthoDB" id="6263279at2"/>
<dbReference type="PANTHER" id="PTHR34605">
    <property type="entry name" value="PHAGE_INTEGRASE DOMAIN-CONTAINING PROTEIN"/>
    <property type="match status" value="1"/>
</dbReference>
<evidence type="ECO:0000256" key="2">
    <source>
        <dbReference type="ARBA" id="ARBA00023172"/>
    </source>
</evidence>
<dbReference type="GO" id="GO:0015074">
    <property type="term" value="P:DNA integration"/>
    <property type="evidence" value="ECO:0007669"/>
    <property type="project" value="InterPro"/>
</dbReference>
<keyword evidence="2" id="KW-0233">DNA recombination</keyword>
<dbReference type="SUPFAM" id="SSF47823">
    <property type="entry name" value="lambda integrase-like, N-terminal domain"/>
    <property type="match status" value="1"/>
</dbReference>
<organism evidence="4 5">
    <name type="scientific">Vibrio europaeus</name>
    <dbReference type="NCBI Taxonomy" id="300876"/>
    <lineage>
        <taxon>Bacteria</taxon>
        <taxon>Pseudomonadati</taxon>
        <taxon>Pseudomonadota</taxon>
        <taxon>Gammaproteobacteria</taxon>
        <taxon>Vibrionales</taxon>
        <taxon>Vibrionaceae</taxon>
        <taxon>Vibrio</taxon>
        <taxon>Vibrio oreintalis group</taxon>
    </lineage>
</organism>
<name>A0A178J479_9VIBR</name>
<dbReference type="Gene3D" id="1.10.150.130">
    <property type="match status" value="1"/>
</dbReference>
<keyword evidence="1" id="KW-0238">DNA-binding</keyword>
<dbReference type="EMBL" id="LUAX01000008">
    <property type="protein sequence ID" value="OAM96862.1"/>
    <property type="molecule type" value="Genomic_DNA"/>
</dbReference>
<keyword evidence="4" id="KW-0614">Plasmid</keyword>
<dbReference type="RefSeq" id="WP_049845136.1">
    <property type="nucleotide sequence ID" value="NZ_JAPFJG010000001.1"/>
</dbReference>
<protein>
    <submittedName>
        <fullName evidence="4">Integrase</fullName>
    </submittedName>
</protein>
<dbReference type="SUPFAM" id="SSF56349">
    <property type="entry name" value="DNA breaking-rejoining enzymes"/>
    <property type="match status" value="1"/>
</dbReference>
<dbReference type="InterPro" id="IPR011010">
    <property type="entry name" value="DNA_brk_join_enz"/>
</dbReference>
<evidence type="ECO:0000313" key="4">
    <source>
        <dbReference type="EMBL" id="OAM96862.1"/>
    </source>
</evidence>
<dbReference type="InterPro" id="IPR013762">
    <property type="entry name" value="Integrase-like_cat_sf"/>
</dbReference>
<dbReference type="Gene3D" id="1.10.443.10">
    <property type="entry name" value="Intergrase catalytic core"/>
    <property type="match status" value="1"/>
</dbReference>
<geneLocation type="plasmid" evidence="4">
    <name>p251_like</name>
</geneLocation>
<evidence type="ECO:0000256" key="1">
    <source>
        <dbReference type="ARBA" id="ARBA00023125"/>
    </source>
</evidence>
<dbReference type="InterPro" id="IPR010998">
    <property type="entry name" value="Integrase_recombinase_N"/>
</dbReference>
<accession>A0A178J479</accession>
<sequence>MTTLSVLSEVPFERLLPHEFAEGLAAAQRAGEALEGHPLVEAAITHYQGEFFRRAERLQPASLVRLKSAWATFVAWCCEQDRCALPASPQTVEAYLIAEQDRLHRNTLKVQLWAIGKTHQISGCPDPCQNDYVKAQLQQIHHRKVRQREVIRQAVALRESHLNALVDLWDRPEASLTECRDLLIVSMLYETLLRKSNLETLRVGDVDWQADGSGLIKVFVTKTDKSGDVKYSYVSPPTMDLLARYLGHADIVDNPEAFLIQRVKLSSQQLKGSARTQAAISPVSAKLIGRVCAKAAKTLGLSTDRPFTGHSARVGATQDLLAEGFSSLQVQQAGGWSSERMVLRYGGSVLASESAMAQRRQRKSPK</sequence>
<evidence type="ECO:0000259" key="3">
    <source>
        <dbReference type="Pfam" id="PF00589"/>
    </source>
</evidence>
<dbReference type="PANTHER" id="PTHR34605:SF4">
    <property type="entry name" value="DNA ADENINE METHYLTRANSFERASE"/>
    <property type="match status" value="1"/>
</dbReference>
<dbReference type="Pfam" id="PF00589">
    <property type="entry name" value="Phage_integrase"/>
    <property type="match status" value="1"/>
</dbReference>
<gene>
    <name evidence="4" type="ORF">AZ468_24570</name>
</gene>
<comment type="caution">
    <text evidence="4">The sequence shown here is derived from an EMBL/GenBank/DDBJ whole genome shotgun (WGS) entry which is preliminary data.</text>
</comment>
<dbReference type="GO" id="GO:0003677">
    <property type="term" value="F:DNA binding"/>
    <property type="evidence" value="ECO:0007669"/>
    <property type="project" value="UniProtKB-KW"/>
</dbReference>
<dbReference type="InterPro" id="IPR002104">
    <property type="entry name" value="Integrase_catalytic"/>
</dbReference>
<evidence type="ECO:0000313" key="5">
    <source>
        <dbReference type="Proteomes" id="UP000094761"/>
    </source>
</evidence>
<dbReference type="Proteomes" id="UP000094761">
    <property type="component" value="Unassembled WGS sequence"/>
</dbReference>
<dbReference type="AlphaFoldDB" id="A0A178J479"/>
<feature type="domain" description="Tyr recombinase" evidence="3">
    <location>
        <begin position="158"/>
        <end position="345"/>
    </location>
</feature>
<reference evidence="4 5" key="1">
    <citation type="submission" date="2016-03" db="EMBL/GenBank/DDBJ databases">
        <title>Draft genome sequence of the Vibrio tubiashii subs. europaeus.</title>
        <authorList>
            <person name="Spinard E."/>
            <person name="Dubert J."/>
            <person name="Nelson D.R."/>
            <person name="Barja J.L."/>
        </authorList>
    </citation>
    <scope>NUCLEOTIDE SEQUENCE [LARGE SCALE GENOMIC DNA]</scope>
    <source>
        <strain evidence="5">PP-638</strain>
        <plasmid evidence="4">p251_like</plasmid>
    </source>
</reference>
<dbReference type="InterPro" id="IPR052925">
    <property type="entry name" value="Phage_Integrase-like_Recomb"/>
</dbReference>